<sequence length="89" mass="9902">TAKGSYTTLVWGEMLLGAITNGAEWDWPTAPSMEWMEVKNATPGDFKPNPMRDNFLQWGGDPSGRFSVKSAWESIRSSSFSKGFLLKVL</sequence>
<dbReference type="EMBL" id="CAUOFW020001542">
    <property type="protein sequence ID" value="CAK9146170.1"/>
    <property type="molecule type" value="Genomic_DNA"/>
</dbReference>
<gene>
    <name evidence="1" type="ORF">ILEXP_LOCUS14001</name>
</gene>
<name>A0ABC8RNM2_9AQUA</name>
<accession>A0ABC8RNM2</accession>
<organism evidence="1 2">
    <name type="scientific">Ilex paraguariensis</name>
    <name type="common">yerba mate</name>
    <dbReference type="NCBI Taxonomy" id="185542"/>
    <lineage>
        <taxon>Eukaryota</taxon>
        <taxon>Viridiplantae</taxon>
        <taxon>Streptophyta</taxon>
        <taxon>Embryophyta</taxon>
        <taxon>Tracheophyta</taxon>
        <taxon>Spermatophyta</taxon>
        <taxon>Magnoliopsida</taxon>
        <taxon>eudicotyledons</taxon>
        <taxon>Gunneridae</taxon>
        <taxon>Pentapetalae</taxon>
        <taxon>asterids</taxon>
        <taxon>campanulids</taxon>
        <taxon>Aquifoliales</taxon>
        <taxon>Aquifoliaceae</taxon>
        <taxon>Ilex</taxon>
    </lineage>
</organism>
<comment type="caution">
    <text evidence="1">The sequence shown here is derived from an EMBL/GenBank/DDBJ whole genome shotgun (WGS) entry which is preliminary data.</text>
</comment>
<evidence type="ECO:0000313" key="2">
    <source>
        <dbReference type="Proteomes" id="UP001642360"/>
    </source>
</evidence>
<evidence type="ECO:0000313" key="1">
    <source>
        <dbReference type="EMBL" id="CAK9146170.1"/>
    </source>
</evidence>
<reference evidence="1 2" key="1">
    <citation type="submission" date="2024-02" db="EMBL/GenBank/DDBJ databases">
        <authorList>
            <person name="Vignale AGUSTIN F."/>
            <person name="Sosa J E."/>
            <person name="Modenutti C."/>
        </authorList>
    </citation>
    <scope>NUCLEOTIDE SEQUENCE [LARGE SCALE GENOMIC DNA]</scope>
</reference>
<proteinExistence type="predicted"/>
<protein>
    <submittedName>
        <fullName evidence="1">Uncharacterized protein</fullName>
    </submittedName>
</protein>
<keyword evidence="2" id="KW-1185">Reference proteome</keyword>
<dbReference type="AlphaFoldDB" id="A0ABC8RNM2"/>
<dbReference type="Proteomes" id="UP001642360">
    <property type="component" value="Unassembled WGS sequence"/>
</dbReference>
<feature type="non-terminal residue" evidence="1">
    <location>
        <position position="1"/>
    </location>
</feature>